<dbReference type="InterPro" id="IPR013320">
    <property type="entry name" value="ConA-like_dom_sf"/>
</dbReference>
<dbReference type="SUPFAM" id="SSF75005">
    <property type="entry name" value="Arabinanase/levansucrase/invertase"/>
    <property type="match status" value="2"/>
</dbReference>
<sequence>MKVHFIATLAGALSASAAVIAPRQTLSTVSLATSALGSAATAGSTATGRQSGASSVASTTAASASSGILGGSSGMSAPQSGSSTMGSSGMSGASSASSTMMSGSSSSAAPSATKSVSGLPAPGAVPTGTPIQGDYSGQYRPQIHFTPPKGFMNDPNGLVYHPVTGWNLYYQYNPTDVVAGNQHWGHATSNDLYHWVNQPIALFPPNSTAGVFSGSAVLDPNNTSGFFPNNNASNPGVVAIYTMNTPEKQTQEIAYSTDGGMSFTPYQGNPVIDIGSNQFRDPKVIWYNDHWVMTVAHAQEMFIAIYTSQNLKNWTEVSRFSRHGFTQLQYECPGLQRVPIRRRNAPSSSGSSSSSGGSSNSSSATSSSSAPYSPVSTASASLARRQASAVASGASSLFSGASSVLRPSSSSAMSSGSMASSTGTPLSSSIMSSNSGMSSASSTASSAMPSSTGGAIGGSGGNGSSNSSSQDFAWVMWISINPGAPLGGSITQYFVGDFNGTHFTPFDDSVKLTDFGKDNYAGQFFYNTGDEAVSIAWASNWQYTDFVPTASELWRSADSLPRNNYLVQADRIGWVLASEPYNISAVRNSSILPNGDETTSLVNQSVSVDFSNVTSGAVYFSVNITLPSNVTLGDYASLNMTLTSASSNENLTAGYFFGGPNSNSTWIDRSGTRGYTGNPFFTPQFSQTSPTVAYNIEGVFDRSLFELFIDEGTYAATVDVYSQQPLTKIALATGDMPEGAQVQAAIWGLSSVWTNRTSGSNSTSIGNSTSSRSSSTVMSSTASSMMSSSSTASIVSSAAPASTTA</sequence>
<accession>A0A511KJ77</accession>
<organism evidence="8 9">
    <name type="scientific">Rhodotorula toruloides</name>
    <name type="common">Yeast</name>
    <name type="synonym">Rhodosporidium toruloides</name>
    <dbReference type="NCBI Taxonomy" id="5286"/>
    <lineage>
        <taxon>Eukaryota</taxon>
        <taxon>Fungi</taxon>
        <taxon>Dikarya</taxon>
        <taxon>Basidiomycota</taxon>
        <taxon>Pucciniomycotina</taxon>
        <taxon>Microbotryomycetes</taxon>
        <taxon>Sporidiobolales</taxon>
        <taxon>Sporidiobolaceae</taxon>
        <taxon>Rhodotorula</taxon>
    </lineage>
</organism>
<feature type="region of interest" description="Disordered" evidence="4">
    <location>
        <begin position="409"/>
        <end position="464"/>
    </location>
</feature>
<dbReference type="Proteomes" id="UP000321518">
    <property type="component" value="Unassembled WGS sequence"/>
</dbReference>
<dbReference type="OrthoDB" id="202537at2759"/>
<evidence type="ECO:0000256" key="3">
    <source>
        <dbReference type="ARBA" id="ARBA00023295"/>
    </source>
</evidence>
<dbReference type="SUPFAM" id="SSF49899">
    <property type="entry name" value="Concanavalin A-like lectins/glucanases"/>
    <property type="match status" value="1"/>
</dbReference>
<dbReference type="GO" id="GO:0005987">
    <property type="term" value="P:sucrose catabolic process"/>
    <property type="evidence" value="ECO:0007669"/>
    <property type="project" value="TreeGrafter"/>
</dbReference>
<dbReference type="Pfam" id="PF00251">
    <property type="entry name" value="Glyco_hydro_32N"/>
    <property type="match status" value="2"/>
</dbReference>
<evidence type="ECO:0000256" key="2">
    <source>
        <dbReference type="ARBA" id="ARBA00022801"/>
    </source>
</evidence>
<name>A0A511KJ77_RHOTO</name>
<proteinExistence type="inferred from homology"/>
<dbReference type="GO" id="GO:0004575">
    <property type="term" value="F:sucrose alpha-glucosidase activity"/>
    <property type="evidence" value="ECO:0007669"/>
    <property type="project" value="TreeGrafter"/>
</dbReference>
<comment type="similarity">
    <text evidence="1">Belongs to the glycosyl hydrolase 32 family.</text>
</comment>
<feature type="domain" description="Glycosyl hydrolase family 32 C-terminal" evidence="7">
    <location>
        <begin position="604"/>
        <end position="732"/>
    </location>
</feature>
<dbReference type="Pfam" id="PF08244">
    <property type="entry name" value="Glyco_hydro_32C"/>
    <property type="match status" value="1"/>
</dbReference>
<keyword evidence="2 8" id="KW-0378">Hydrolase</keyword>
<dbReference type="GO" id="GO:0000324">
    <property type="term" value="C:fungal-type vacuole"/>
    <property type="evidence" value="ECO:0007669"/>
    <property type="project" value="TreeGrafter"/>
</dbReference>
<keyword evidence="5" id="KW-0732">Signal</keyword>
<gene>
    <name evidence="8" type="ORF">Rt10032_c11g4426</name>
</gene>
<feature type="compositionally biased region" description="Low complexity" evidence="4">
    <location>
        <begin position="74"/>
        <end position="113"/>
    </location>
</feature>
<dbReference type="InterPro" id="IPR001362">
    <property type="entry name" value="Glyco_hydro_32"/>
</dbReference>
<dbReference type="InterPro" id="IPR018053">
    <property type="entry name" value="Glyco_hydro_32_AS"/>
</dbReference>
<evidence type="ECO:0000259" key="7">
    <source>
        <dbReference type="Pfam" id="PF08244"/>
    </source>
</evidence>
<feature type="region of interest" description="Disordered" evidence="4">
    <location>
        <begin position="68"/>
        <end position="139"/>
    </location>
</feature>
<protein>
    <submittedName>
        <fullName evidence="8">Beta-fructofuranosidase, glycoside hydrolase family 32 protein</fullName>
    </submittedName>
</protein>
<evidence type="ECO:0000313" key="8">
    <source>
        <dbReference type="EMBL" id="GEM10409.1"/>
    </source>
</evidence>
<feature type="region of interest" description="Disordered" evidence="4">
    <location>
        <begin position="336"/>
        <end position="375"/>
    </location>
</feature>
<reference evidence="8 9" key="1">
    <citation type="submission" date="2019-07" db="EMBL/GenBank/DDBJ databases">
        <title>Rhodotorula toruloides NBRC10032 genome sequencing.</title>
        <authorList>
            <person name="Shida Y."/>
            <person name="Takaku H."/>
            <person name="Ogasawara W."/>
            <person name="Mori K."/>
        </authorList>
    </citation>
    <scope>NUCLEOTIDE SEQUENCE [LARGE SCALE GENOMIC DNA]</scope>
    <source>
        <strain evidence="8 9">NBRC10032</strain>
    </source>
</reference>
<feature type="compositionally biased region" description="Low complexity" evidence="4">
    <location>
        <begin position="409"/>
        <end position="453"/>
    </location>
</feature>
<evidence type="ECO:0000259" key="6">
    <source>
        <dbReference type="Pfam" id="PF00251"/>
    </source>
</evidence>
<dbReference type="SMART" id="SM00640">
    <property type="entry name" value="Glyco_32"/>
    <property type="match status" value="1"/>
</dbReference>
<dbReference type="InterPro" id="IPR013148">
    <property type="entry name" value="Glyco_hydro_32_N"/>
</dbReference>
<dbReference type="EMBL" id="BJWK01000011">
    <property type="protein sequence ID" value="GEM10409.1"/>
    <property type="molecule type" value="Genomic_DNA"/>
</dbReference>
<keyword evidence="3" id="KW-0326">Glycosidase</keyword>
<dbReference type="CDD" id="cd18622">
    <property type="entry name" value="GH32_Inu-like"/>
    <property type="match status" value="1"/>
</dbReference>
<dbReference type="Gene3D" id="2.115.10.20">
    <property type="entry name" value="Glycosyl hydrolase domain, family 43"/>
    <property type="match status" value="2"/>
</dbReference>
<evidence type="ECO:0000256" key="4">
    <source>
        <dbReference type="SAM" id="MobiDB-lite"/>
    </source>
</evidence>
<dbReference type="PANTHER" id="PTHR42800">
    <property type="entry name" value="EXOINULINASE INUD (AFU_ORTHOLOGUE AFUA_5G00480)"/>
    <property type="match status" value="1"/>
</dbReference>
<dbReference type="PANTHER" id="PTHR42800:SF2">
    <property type="entry name" value="INVERTASE-RELATED"/>
    <property type="match status" value="1"/>
</dbReference>
<dbReference type="AlphaFoldDB" id="A0A511KJ77"/>
<evidence type="ECO:0000256" key="5">
    <source>
        <dbReference type="SAM" id="SignalP"/>
    </source>
</evidence>
<evidence type="ECO:0000313" key="9">
    <source>
        <dbReference type="Proteomes" id="UP000321518"/>
    </source>
</evidence>
<feature type="compositionally biased region" description="Gly residues" evidence="4">
    <location>
        <begin position="454"/>
        <end position="463"/>
    </location>
</feature>
<feature type="compositionally biased region" description="Low complexity" evidence="4">
    <location>
        <begin position="345"/>
        <end position="375"/>
    </location>
</feature>
<feature type="domain" description="Glycosyl hydrolase family 32 N-terminal" evidence="6">
    <location>
        <begin position="144"/>
        <end position="344"/>
    </location>
</feature>
<dbReference type="Gene3D" id="2.60.120.560">
    <property type="entry name" value="Exo-inulinase, domain 1"/>
    <property type="match status" value="1"/>
</dbReference>
<dbReference type="PROSITE" id="PS00609">
    <property type="entry name" value="GLYCOSYL_HYDROL_F32"/>
    <property type="match status" value="1"/>
</dbReference>
<feature type="signal peptide" evidence="5">
    <location>
        <begin position="1"/>
        <end position="17"/>
    </location>
</feature>
<feature type="region of interest" description="Disordered" evidence="4">
    <location>
        <begin position="758"/>
        <end position="805"/>
    </location>
</feature>
<feature type="chain" id="PRO_5022021551" evidence="5">
    <location>
        <begin position="18"/>
        <end position="805"/>
    </location>
</feature>
<dbReference type="InterPro" id="IPR013189">
    <property type="entry name" value="Glyco_hydro_32_C"/>
</dbReference>
<comment type="caution">
    <text evidence="8">The sequence shown here is derived from an EMBL/GenBank/DDBJ whole genome shotgun (WGS) entry which is preliminary data.</text>
</comment>
<dbReference type="InterPro" id="IPR023296">
    <property type="entry name" value="Glyco_hydro_beta-prop_sf"/>
</dbReference>
<feature type="domain" description="Glycosyl hydrolase family 32 N-terminal" evidence="6">
    <location>
        <begin position="472"/>
        <end position="563"/>
    </location>
</feature>
<evidence type="ECO:0000256" key="1">
    <source>
        <dbReference type="ARBA" id="ARBA00009902"/>
    </source>
</evidence>